<evidence type="ECO:0000313" key="9">
    <source>
        <dbReference type="EMBL" id="KAH7944612.1"/>
    </source>
</evidence>
<evidence type="ECO:0000259" key="8">
    <source>
        <dbReference type="PROSITE" id="PS50071"/>
    </source>
</evidence>
<evidence type="ECO:0000256" key="3">
    <source>
        <dbReference type="ARBA" id="ARBA00023015"/>
    </source>
</evidence>
<dbReference type="GO" id="GO:0045944">
    <property type="term" value="P:positive regulation of transcription by RNA polymerase II"/>
    <property type="evidence" value="ECO:0007669"/>
    <property type="project" value="InterPro"/>
</dbReference>
<gene>
    <name evidence="9" type="ORF">HPB52_021971</name>
</gene>
<proteinExistence type="predicted"/>
<dbReference type="InterPro" id="IPR042634">
    <property type="entry name" value="MOX-1/MOX-2"/>
</dbReference>
<dbReference type="InterPro" id="IPR001356">
    <property type="entry name" value="HD"/>
</dbReference>
<evidence type="ECO:0000256" key="5">
    <source>
        <dbReference type="PROSITE-ProRule" id="PRU00108"/>
    </source>
</evidence>
<keyword evidence="5 6" id="KW-0238">DNA-binding</keyword>
<dbReference type="GO" id="GO:0000978">
    <property type="term" value="F:RNA polymerase II cis-regulatory region sequence-specific DNA binding"/>
    <property type="evidence" value="ECO:0007669"/>
    <property type="project" value="TreeGrafter"/>
</dbReference>
<evidence type="ECO:0000256" key="2">
    <source>
        <dbReference type="ARBA" id="ARBA00022473"/>
    </source>
</evidence>
<dbReference type="SMART" id="SM00389">
    <property type="entry name" value="HOX"/>
    <property type="match status" value="1"/>
</dbReference>
<reference evidence="9" key="2">
    <citation type="submission" date="2021-09" db="EMBL/GenBank/DDBJ databases">
        <authorList>
            <person name="Jia N."/>
            <person name="Wang J."/>
            <person name="Shi W."/>
            <person name="Du L."/>
            <person name="Sun Y."/>
            <person name="Zhan W."/>
            <person name="Jiang J."/>
            <person name="Wang Q."/>
            <person name="Zhang B."/>
            <person name="Ji P."/>
            <person name="Sakyi L.B."/>
            <person name="Cui X."/>
            <person name="Yuan T."/>
            <person name="Jiang B."/>
            <person name="Yang W."/>
            <person name="Lam T.T.-Y."/>
            <person name="Chang Q."/>
            <person name="Ding S."/>
            <person name="Wang X."/>
            <person name="Zhu J."/>
            <person name="Ruan X."/>
            <person name="Zhao L."/>
            <person name="Wei J."/>
            <person name="Que T."/>
            <person name="Du C."/>
            <person name="Cheng J."/>
            <person name="Dai P."/>
            <person name="Han X."/>
            <person name="Huang E."/>
            <person name="Gao Y."/>
            <person name="Liu J."/>
            <person name="Shao H."/>
            <person name="Ye R."/>
            <person name="Li L."/>
            <person name="Wei W."/>
            <person name="Wang X."/>
            <person name="Wang C."/>
            <person name="Huo Q."/>
            <person name="Li W."/>
            <person name="Guo W."/>
            <person name="Chen H."/>
            <person name="Chen S."/>
            <person name="Zhou L."/>
            <person name="Zhou L."/>
            <person name="Ni X."/>
            <person name="Tian J."/>
            <person name="Zhou Y."/>
            <person name="Sheng Y."/>
            <person name="Liu T."/>
            <person name="Pan Y."/>
            <person name="Xia L."/>
            <person name="Li J."/>
            <person name="Zhao F."/>
            <person name="Cao W."/>
        </authorList>
    </citation>
    <scope>NUCLEOTIDE SEQUENCE</scope>
    <source>
        <strain evidence="9">Rsan-2018</strain>
        <tissue evidence="9">Larvae</tissue>
    </source>
</reference>
<accession>A0A9D4PLV2</accession>
<dbReference type="PROSITE" id="PS50071">
    <property type="entry name" value="HOMEOBOX_2"/>
    <property type="match status" value="1"/>
</dbReference>
<keyword evidence="4" id="KW-0804">Transcription</keyword>
<dbReference type="InterPro" id="IPR009057">
    <property type="entry name" value="Homeodomain-like_sf"/>
</dbReference>
<reference evidence="9" key="1">
    <citation type="journal article" date="2020" name="Cell">
        <title>Large-Scale Comparative Analyses of Tick Genomes Elucidate Their Genetic Diversity and Vector Capacities.</title>
        <authorList>
            <consortium name="Tick Genome and Microbiome Consortium (TIGMIC)"/>
            <person name="Jia N."/>
            <person name="Wang J."/>
            <person name="Shi W."/>
            <person name="Du L."/>
            <person name="Sun Y."/>
            <person name="Zhan W."/>
            <person name="Jiang J.F."/>
            <person name="Wang Q."/>
            <person name="Zhang B."/>
            <person name="Ji P."/>
            <person name="Bell-Sakyi L."/>
            <person name="Cui X.M."/>
            <person name="Yuan T.T."/>
            <person name="Jiang B.G."/>
            <person name="Yang W.F."/>
            <person name="Lam T.T."/>
            <person name="Chang Q.C."/>
            <person name="Ding S.J."/>
            <person name="Wang X.J."/>
            <person name="Zhu J.G."/>
            <person name="Ruan X.D."/>
            <person name="Zhao L."/>
            <person name="Wei J.T."/>
            <person name="Ye R.Z."/>
            <person name="Que T.C."/>
            <person name="Du C.H."/>
            <person name="Zhou Y.H."/>
            <person name="Cheng J.X."/>
            <person name="Dai P.F."/>
            <person name="Guo W.B."/>
            <person name="Han X.H."/>
            <person name="Huang E.J."/>
            <person name="Li L.F."/>
            <person name="Wei W."/>
            <person name="Gao Y.C."/>
            <person name="Liu J.Z."/>
            <person name="Shao H.Z."/>
            <person name="Wang X."/>
            <person name="Wang C.C."/>
            <person name="Yang T.C."/>
            <person name="Huo Q.B."/>
            <person name="Li W."/>
            <person name="Chen H.Y."/>
            <person name="Chen S.E."/>
            <person name="Zhou L.G."/>
            <person name="Ni X.B."/>
            <person name="Tian J.H."/>
            <person name="Sheng Y."/>
            <person name="Liu T."/>
            <person name="Pan Y.S."/>
            <person name="Xia L.Y."/>
            <person name="Li J."/>
            <person name="Zhao F."/>
            <person name="Cao W.C."/>
        </authorList>
    </citation>
    <scope>NUCLEOTIDE SEQUENCE</scope>
    <source>
        <strain evidence="9">Rsan-2018</strain>
    </source>
</reference>
<dbReference type="CDD" id="cd00086">
    <property type="entry name" value="homeodomain"/>
    <property type="match status" value="1"/>
</dbReference>
<keyword evidence="3" id="KW-0805">Transcription regulation</keyword>
<feature type="region of interest" description="Disordered" evidence="7">
    <location>
        <begin position="37"/>
        <end position="69"/>
    </location>
</feature>
<dbReference type="EMBL" id="JABSTV010001253">
    <property type="protein sequence ID" value="KAH7944612.1"/>
    <property type="molecule type" value="Genomic_DNA"/>
</dbReference>
<keyword evidence="5 6" id="KW-0539">Nucleus</keyword>
<comment type="subcellular location">
    <subcellularLocation>
        <location evidence="1 5 6">Nucleus</location>
    </subcellularLocation>
</comment>
<dbReference type="PANTHER" id="PTHR24328:SF7">
    <property type="entry name" value="BUTTONLESS"/>
    <property type="match status" value="1"/>
</dbReference>
<dbReference type="Pfam" id="PF00046">
    <property type="entry name" value="Homeodomain"/>
    <property type="match status" value="1"/>
</dbReference>
<dbReference type="GO" id="GO:0005634">
    <property type="term" value="C:nucleus"/>
    <property type="evidence" value="ECO:0007669"/>
    <property type="project" value="UniProtKB-SubCell"/>
</dbReference>
<keyword evidence="2" id="KW-0217">Developmental protein</keyword>
<evidence type="ECO:0000256" key="7">
    <source>
        <dbReference type="SAM" id="MobiDB-lite"/>
    </source>
</evidence>
<sequence>MLAVGGRVNWLDGNEDGRDDVPGLLFLECSGCSRNSTPAEALTTSNAHTGTSDRPPEQRAEPRKERTAFSRGQVEALEAEFSLRNYLTRLRRYEIALALDLTERQVRVARPLSA</sequence>
<dbReference type="SUPFAM" id="SSF46689">
    <property type="entry name" value="Homeodomain-like"/>
    <property type="match status" value="1"/>
</dbReference>
<evidence type="ECO:0000256" key="1">
    <source>
        <dbReference type="ARBA" id="ARBA00004123"/>
    </source>
</evidence>
<evidence type="ECO:0000313" key="10">
    <source>
        <dbReference type="Proteomes" id="UP000821837"/>
    </source>
</evidence>
<dbReference type="Proteomes" id="UP000821837">
    <property type="component" value="Unassembled WGS sequence"/>
</dbReference>
<protein>
    <recommendedName>
        <fullName evidence="8">Homeobox domain-containing protein</fullName>
    </recommendedName>
</protein>
<feature type="DNA-binding region" description="Homeobox" evidence="5">
    <location>
        <begin position="62"/>
        <end position="109"/>
    </location>
</feature>
<comment type="caution">
    <text evidence="9">The sequence shown here is derived from an EMBL/GenBank/DDBJ whole genome shotgun (WGS) entry which is preliminary data.</text>
</comment>
<evidence type="ECO:0000256" key="6">
    <source>
        <dbReference type="RuleBase" id="RU000682"/>
    </source>
</evidence>
<evidence type="ECO:0000256" key="4">
    <source>
        <dbReference type="ARBA" id="ARBA00023163"/>
    </source>
</evidence>
<keyword evidence="10" id="KW-1185">Reference proteome</keyword>
<feature type="domain" description="Homeobox" evidence="8">
    <location>
        <begin position="60"/>
        <end position="108"/>
    </location>
</feature>
<name>A0A9D4PLV2_RHISA</name>
<dbReference type="Gene3D" id="1.10.10.60">
    <property type="entry name" value="Homeodomain-like"/>
    <property type="match status" value="1"/>
</dbReference>
<dbReference type="AlphaFoldDB" id="A0A9D4PLV2"/>
<dbReference type="VEuPathDB" id="VectorBase:RSAN_057520"/>
<dbReference type="PANTHER" id="PTHR24328">
    <property type="entry name" value="HOMEOBOX PROTEIN MOX"/>
    <property type="match status" value="1"/>
</dbReference>
<organism evidence="9 10">
    <name type="scientific">Rhipicephalus sanguineus</name>
    <name type="common">Brown dog tick</name>
    <name type="synonym">Ixodes sanguineus</name>
    <dbReference type="NCBI Taxonomy" id="34632"/>
    <lineage>
        <taxon>Eukaryota</taxon>
        <taxon>Metazoa</taxon>
        <taxon>Ecdysozoa</taxon>
        <taxon>Arthropoda</taxon>
        <taxon>Chelicerata</taxon>
        <taxon>Arachnida</taxon>
        <taxon>Acari</taxon>
        <taxon>Parasitiformes</taxon>
        <taxon>Ixodida</taxon>
        <taxon>Ixodoidea</taxon>
        <taxon>Ixodidae</taxon>
        <taxon>Rhipicephalinae</taxon>
        <taxon>Rhipicephalus</taxon>
        <taxon>Rhipicephalus</taxon>
    </lineage>
</organism>
<feature type="compositionally biased region" description="Basic and acidic residues" evidence="7">
    <location>
        <begin position="54"/>
        <end position="68"/>
    </location>
</feature>
<dbReference type="GO" id="GO:0000981">
    <property type="term" value="F:DNA-binding transcription factor activity, RNA polymerase II-specific"/>
    <property type="evidence" value="ECO:0007669"/>
    <property type="project" value="TreeGrafter"/>
</dbReference>
<feature type="compositionally biased region" description="Polar residues" evidence="7">
    <location>
        <begin position="37"/>
        <end position="52"/>
    </location>
</feature>
<keyword evidence="5 6" id="KW-0371">Homeobox</keyword>